<dbReference type="AlphaFoldDB" id="A0A7J5XTG0"/>
<dbReference type="OrthoDB" id="8935730at2759"/>
<feature type="signal peptide" evidence="1">
    <location>
        <begin position="1"/>
        <end position="22"/>
    </location>
</feature>
<sequence>MVNSRSELTLSVLLFSALCLEAFIIELEVYSPAQRMNWSEARLYCQRNHVDLAAGNIVDISGLNGLFLNVSQVWMGLRKVPRNDSAWRWIDPKGGEGFSGGDFSQSVLWADGEQSGHCALVDADLKWHSVRCSSTHPFFCTEGKEIKHHDQKKDWYALLIPAVIKTLSWIGGQQSDFRNWAQGEPRYADCGSFDPVNQKFHSKACSTELPFLCYDDNLVVVNENKTWEDALKHCRKMESPCVDEPSPCIYKHDLLSLELNKTTASSPGKCNVNERVWTSLRFLGGEWRWSNGQQLENQTMLPDCPSQWKHCGTLSKHDTNHWITRNCLERRNFICYRYKTVSNQTDYLGV</sequence>
<dbReference type="SMART" id="SM00034">
    <property type="entry name" value="CLECT"/>
    <property type="match status" value="2"/>
</dbReference>
<dbReference type="InterPro" id="IPR016187">
    <property type="entry name" value="CTDL_fold"/>
</dbReference>
<feature type="domain" description="C-type lectin" evidence="2">
    <location>
        <begin position="213"/>
        <end position="336"/>
    </location>
</feature>
<evidence type="ECO:0000256" key="1">
    <source>
        <dbReference type="SAM" id="SignalP"/>
    </source>
</evidence>
<protein>
    <recommendedName>
        <fullName evidence="2">C-type lectin domain-containing protein</fullName>
    </recommendedName>
</protein>
<proteinExistence type="predicted"/>
<dbReference type="EMBL" id="JAAKFY010000021">
    <property type="protein sequence ID" value="KAF3840093.1"/>
    <property type="molecule type" value="Genomic_DNA"/>
</dbReference>
<dbReference type="PANTHER" id="PTHR45784">
    <property type="entry name" value="C-TYPE LECTIN DOMAIN FAMILY 20 MEMBER A-RELATED"/>
    <property type="match status" value="1"/>
</dbReference>
<feature type="chain" id="PRO_5029478972" description="C-type lectin domain-containing protein" evidence="1">
    <location>
        <begin position="23"/>
        <end position="350"/>
    </location>
</feature>
<comment type="caution">
    <text evidence="3">The sequence shown here is derived from an EMBL/GenBank/DDBJ whole genome shotgun (WGS) entry which is preliminary data.</text>
</comment>
<dbReference type="Proteomes" id="UP000518266">
    <property type="component" value="Unassembled WGS sequence"/>
</dbReference>
<dbReference type="PANTHER" id="PTHR45784:SF8">
    <property type="entry name" value="C-TYPE MANNOSE RECEPTOR 2-RELATED"/>
    <property type="match status" value="1"/>
</dbReference>
<dbReference type="SUPFAM" id="SSF56436">
    <property type="entry name" value="C-type lectin-like"/>
    <property type="match status" value="3"/>
</dbReference>
<name>A0A7J5XTG0_DISMA</name>
<dbReference type="InterPro" id="IPR016186">
    <property type="entry name" value="C-type_lectin-like/link_sf"/>
</dbReference>
<evidence type="ECO:0000313" key="3">
    <source>
        <dbReference type="EMBL" id="KAF3840093.1"/>
    </source>
</evidence>
<dbReference type="InterPro" id="IPR001304">
    <property type="entry name" value="C-type_lectin-like"/>
</dbReference>
<feature type="domain" description="C-type lectin" evidence="2">
    <location>
        <begin position="34"/>
        <end position="141"/>
    </location>
</feature>
<dbReference type="Pfam" id="PF00059">
    <property type="entry name" value="Lectin_C"/>
    <property type="match status" value="2"/>
</dbReference>
<accession>A0A7J5XTG0</accession>
<evidence type="ECO:0000259" key="2">
    <source>
        <dbReference type="PROSITE" id="PS50041"/>
    </source>
</evidence>
<feature type="domain" description="C-type lectin" evidence="2">
    <location>
        <begin position="155"/>
        <end position="214"/>
    </location>
</feature>
<evidence type="ECO:0000313" key="4">
    <source>
        <dbReference type="Proteomes" id="UP000518266"/>
    </source>
</evidence>
<organism evidence="3 4">
    <name type="scientific">Dissostichus mawsoni</name>
    <name type="common">Antarctic cod</name>
    <dbReference type="NCBI Taxonomy" id="36200"/>
    <lineage>
        <taxon>Eukaryota</taxon>
        <taxon>Metazoa</taxon>
        <taxon>Chordata</taxon>
        <taxon>Craniata</taxon>
        <taxon>Vertebrata</taxon>
        <taxon>Euteleostomi</taxon>
        <taxon>Actinopterygii</taxon>
        <taxon>Neopterygii</taxon>
        <taxon>Teleostei</taxon>
        <taxon>Neoteleostei</taxon>
        <taxon>Acanthomorphata</taxon>
        <taxon>Eupercaria</taxon>
        <taxon>Perciformes</taxon>
        <taxon>Notothenioidei</taxon>
        <taxon>Nototheniidae</taxon>
        <taxon>Dissostichus</taxon>
    </lineage>
</organism>
<keyword evidence="1" id="KW-0732">Signal</keyword>
<dbReference type="PROSITE" id="PS50041">
    <property type="entry name" value="C_TYPE_LECTIN_2"/>
    <property type="match status" value="3"/>
</dbReference>
<keyword evidence="4" id="KW-1185">Reference proteome</keyword>
<gene>
    <name evidence="3" type="ORF">F7725_018810</name>
</gene>
<reference evidence="3 4" key="1">
    <citation type="submission" date="2020-03" db="EMBL/GenBank/DDBJ databases">
        <title>Dissostichus mawsoni Genome sequencing and assembly.</title>
        <authorList>
            <person name="Park H."/>
        </authorList>
    </citation>
    <scope>NUCLEOTIDE SEQUENCE [LARGE SCALE GENOMIC DNA]</scope>
    <source>
        <strain evidence="3">DM0001</strain>
        <tissue evidence="3">Muscle</tissue>
    </source>
</reference>
<dbReference type="Gene3D" id="3.10.100.10">
    <property type="entry name" value="Mannose-Binding Protein A, subunit A"/>
    <property type="match status" value="3"/>
</dbReference>